<dbReference type="GO" id="GO:0005923">
    <property type="term" value="C:bicellular tight junction"/>
    <property type="evidence" value="ECO:0007669"/>
    <property type="project" value="TreeGrafter"/>
</dbReference>
<dbReference type="CDD" id="cd06668">
    <property type="entry name" value="PDZ4_MUPP1-like"/>
    <property type="match status" value="1"/>
</dbReference>
<dbReference type="Gene3D" id="2.30.42.10">
    <property type="match status" value="1"/>
</dbReference>
<dbReference type="GO" id="GO:0005737">
    <property type="term" value="C:cytoplasm"/>
    <property type="evidence" value="ECO:0007669"/>
    <property type="project" value="TreeGrafter"/>
</dbReference>
<dbReference type="InterPro" id="IPR051342">
    <property type="entry name" value="PDZ_scaffold"/>
</dbReference>
<reference evidence="2" key="1">
    <citation type="journal article" date="2004" name="Nature">
        <title>Genome duplication in the teleost fish Tetraodon nigroviridis reveals the early vertebrate proto-karyotype.</title>
        <authorList>
            <person name="Jaillon O."/>
            <person name="Aury J.-M."/>
            <person name="Brunet F."/>
            <person name="Petit J.-L."/>
            <person name="Stange-Thomann N."/>
            <person name="Mauceli E."/>
            <person name="Bouneau L."/>
            <person name="Fischer C."/>
            <person name="Ozouf-Costaz C."/>
            <person name="Bernot A."/>
            <person name="Nicaud S."/>
            <person name="Jaffe D."/>
            <person name="Fisher S."/>
            <person name="Lutfalla G."/>
            <person name="Dossat C."/>
            <person name="Segurens B."/>
            <person name="Dasilva C."/>
            <person name="Salanoubat M."/>
            <person name="Levy M."/>
            <person name="Boudet N."/>
            <person name="Castellano S."/>
            <person name="Anthouard V."/>
            <person name="Jubin C."/>
            <person name="Castelli V."/>
            <person name="Katinka M."/>
            <person name="Vacherie B."/>
            <person name="Biemont C."/>
            <person name="Skalli Z."/>
            <person name="Cattolico L."/>
            <person name="Poulain J."/>
            <person name="De Berardinis V."/>
            <person name="Cruaud C."/>
            <person name="Duprat S."/>
            <person name="Brottier P."/>
            <person name="Coutanceau J.-P."/>
            <person name="Gouzy J."/>
            <person name="Parra G."/>
            <person name="Lardier G."/>
            <person name="Chapple C."/>
            <person name="McKernan K.J."/>
            <person name="McEwan P."/>
            <person name="Bosak S."/>
            <person name="Kellis M."/>
            <person name="Volff J.-N."/>
            <person name="Guigo R."/>
            <person name="Zody M.C."/>
            <person name="Mesirov J."/>
            <person name="Lindblad-Toh K."/>
            <person name="Birren B."/>
            <person name="Nusbaum C."/>
            <person name="Kahn D."/>
            <person name="Robinson-Rechavi M."/>
            <person name="Laudet V."/>
            <person name="Schachter V."/>
            <person name="Quetier F."/>
            <person name="Saurin W."/>
            <person name="Scarpelli C."/>
            <person name="Wincker P."/>
            <person name="Lander E.S."/>
            <person name="Weissenbach J."/>
            <person name="Roest Crollius H."/>
        </authorList>
    </citation>
    <scope>NUCLEOTIDE SEQUENCE [LARGE SCALE GENOMIC DNA]</scope>
</reference>
<dbReference type="AlphaFoldDB" id="Q4TGB1"/>
<dbReference type="OrthoDB" id="6022711at2759"/>
<reference evidence="2" key="2">
    <citation type="submission" date="2004-02" db="EMBL/GenBank/DDBJ databases">
        <authorList>
            <consortium name="Genoscope"/>
            <consortium name="Whitehead Institute Centre for Genome Research"/>
        </authorList>
    </citation>
    <scope>NUCLEOTIDE SEQUENCE</scope>
</reference>
<proteinExistence type="predicted"/>
<dbReference type="PANTHER" id="PTHR19964:SF10">
    <property type="entry name" value="MULTIPLE PDZ DOMAIN PROTEIN"/>
    <property type="match status" value="1"/>
</dbReference>
<evidence type="ECO:0000313" key="2">
    <source>
        <dbReference type="EMBL" id="CAF88071.1"/>
    </source>
</evidence>
<feature type="non-terminal residue" evidence="2">
    <location>
        <position position="90"/>
    </location>
</feature>
<name>Q4TGB1_TETNG</name>
<dbReference type="KEGG" id="tng:GSTEN00001191G001"/>
<feature type="domain" description="PDZ" evidence="1">
    <location>
        <begin position="1"/>
        <end position="90"/>
    </location>
</feature>
<organism evidence="2">
    <name type="scientific">Tetraodon nigroviridis</name>
    <name type="common">Spotted green pufferfish</name>
    <name type="synonym">Chelonodon nigroviridis</name>
    <dbReference type="NCBI Taxonomy" id="99883"/>
    <lineage>
        <taxon>Eukaryota</taxon>
        <taxon>Metazoa</taxon>
        <taxon>Chordata</taxon>
        <taxon>Craniata</taxon>
        <taxon>Vertebrata</taxon>
        <taxon>Euteleostomi</taxon>
        <taxon>Actinopterygii</taxon>
        <taxon>Neopterygii</taxon>
        <taxon>Teleostei</taxon>
        <taxon>Neoteleostei</taxon>
        <taxon>Acanthomorphata</taxon>
        <taxon>Eupercaria</taxon>
        <taxon>Tetraodontiformes</taxon>
        <taxon>Tetradontoidea</taxon>
        <taxon>Tetraodontidae</taxon>
        <taxon>Tetraodon</taxon>
    </lineage>
</organism>
<feature type="non-terminal residue" evidence="2">
    <location>
        <position position="1"/>
    </location>
</feature>
<protein>
    <submittedName>
        <fullName evidence="2">(spotted green pufferfish) hypothetical protein</fullName>
    </submittedName>
</protein>
<dbReference type="PANTHER" id="PTHR19964">
    <property type="entry name" value="MULTIPLE PDZ DOMAIN PROTEIN"/>
    <property type="match status" value="1"/>
</dbReference>
<dbReference type="InterPro" id="IPR001478">
    <property type="entry name" value="PDZ"/>
</dbReference>
<dbReference type="GO" id="GO:0005886">
    <property type="term" value="C:plasma membrane"/>
    <property type="evidence" value="ECO:0007669"/>
    <property type="project" value="TreeGrafter"/>
</dbReference>
<accession>Q4TGB1</accession>
<comment type="caution">
    <text evidence="2">The sequence shown here is derived from an EMBL/GenBank/DDBJ whole genome shotgun (WGS) entry which is preliminary data.</text>
</comment>
<dbReference type="SUPFAM" id="SSF50156">
    <property type="entry name" value="PDZ domain-like"/>
    <property type="match status" value="1"/>
</dbReference>
<dbReference type="SMART" id="SM00228">
    <property type="entry name" value="PDZ"/>
    <property type="match status" value="1"/>
</dbReference>
<dbReference type="PROSITE" id="PS50106">
    <property type="entry name" value="PDZ"/>
    <property type="match status" value="1"/>
</dbReference>
<dbReference type="GO" id="GO:0045177">
    <property type="term" value="C:apical part of cell"/>
    <property type="evidence" value="ECO:0007669"/>
    <property type="project" value="TreeGrafter"/>
</dbReference>
<evidence type="ECO:0000259" key="1">
    <source>
        <dbReference type="PROSITE" id="PS50106"/>
    </source>
</evidence>
<dbReference type="EMBL" id="CAAE01003814">
    <property type="protein sequence ID" value="CAF88071.1"/>
    <property type="molecule type" value="Genomic_DNA"/>
</dbReference>
<sequence>VAQVEKFSESSGLGISLEASSGHHYIRSVLPEGPVGRCGKLFSGDELLELTDLSFCSQVNGISLIGETHKEVVRILKELPVCVYMSCCRP</sequence>
<dbReference type="InterPro" id="IPR036034">
    <property type="entry name" value="PDZ_sf"/>
</dbReference>
<gene>
    <name evidence="2" type="ORF">GSTENG00001191001</name>
</gene>
<dbReference type="GO" id="GO:0120192">
    <property type="term" value="P:tight junction assembly"/>
    <property type="evidence" value="ECO:0007669"/>
    <property type="project" value="TreeGrafter"/>
</dbReference>